<feature type="region of interest" description="Disordered" evidence="1">
    <location>
        <begin position="155"/>
        <end position="178"/>
    </location>
</feature>
<dbReference type="KEGG" id="abat:CFX1CAM_0008"/>
<dbReference type="Proteomes" id="UP000195514">
    <property type="component" value="Chromosome I"/>
</dbReference>
<dbReference type="InterPro" id="IPR021441">
    <property type="entry name" value="DUF3090"/>
</dbReference>
<accession>A0A1Y6K092</accession>
<dbReference type="AlphaFoldDB" id="A0A1Y6K092"/>
<evidence type="ECO:0000313" key="3">
    <source>
        <dbReference type="Proteomes" id="UP000195514"/>
    </source>
</evidence>
<dbReference type="RefSeq" id="WP_087861036.1">
    <property type="nucleotide sequence ID" value="NZ_LT859958.1"/>
</dbReference>
<dbReference type="Pfam" id="PF11290">
    <property type="entry name" value="DUF3090"/>
    <property type="match status" value="1"/>
</dbReference>
<evidence type="ECO:0008006" key="4">
    <source>
        <dbReference type="Google" id="ProtNLM"/>
    </source>
</evidence>
<evidence type="ECO:0000256" key="1">
    <source>
        <dbReference type="SAM" id="MobiDB-lite"/>
    </source>
</evidence>
<sequence>MAPFNIDLNPVTFITVDAIGQPGERVFYLQGRSHDQVVTLLVEKYQIQTLALAIENLMMELQEKIAGLSEASPSYDENEMILDPPLDPLFRVGELSLGYQPDDDKLVLIANEVPTMMTESEDELSEVRFWCTRSQLWAMGRWGIELASRGRPVWPSTGEPILPPGEFSPKNNGHKTTP</sequence>
<dbReference type="EMBL" id="LT859958">
    <property type="protein sequence ID" value="SMX53074.1"/>
    <property type="molecule type" value="Genomic_DNA"/>
</dbReference>
<keyword evidence="3" id="KW-1185">Reference proteome</keyword>
<name>A0A1Y6K092_9CHLR</name>
<reference evidence="3" key="1">
    <citation type="submission" date="2017-05" db="EMBL/GenBank/DDBJ databases">
        <authorList>
            <person name="Kirkegaard R."/>
            <person name="Mcilroy J S."/>
        </authorList>
    </citation>
    <scope>NUCLEOTIDE SEQUENCE [LARGE SCALE GENOMIC DNA]</scope>
</reference>
<evidence type="ECO:0000313" key="2">
    <source>
        <dbReference type="EMBL" id="SMX53074.1"/>
    </source>
</evidence>
<feature type="compositionally biased region" description="Polar residues" evidence="1">
    <location>
        <begin position="169"/>
        <end position="178"/>
    </location>
</feature>
<proteinExistence type="predicted"/>
<organism evidence="2 3">
    <name type="scientific">Candidatus Brevifilum fermentans</name>
    <dbReference type="NCBI Taxonomy" id="1986204"/>
    <lineage>
        <taxon>Bacteria</taxon>
        <taxon>Bacillati</taxon>
        <taxon>Chloroflexota</taxon>
        <taxon>Anaerolineae</taxon>
        <taxon>Anaerolineales</taxon>
        <taxon>Anaerolineaceae</taxon>
        <taxon>Candidatus Brevifilum</taxon>
    </lineage>
</organism>
<gene>
    <name evidence="2" type="ORF">CFX1CAM_0008</name>
</gene>
<protein>
    <recommendedName>
        <fullName evidence="4">DUF3090 family protein</fullName>
    </recommendedName>
</protein>
<dbReference type="OrthoDB" id="156387at2"/>